<evidence type="ECO:0000259" key="4">
    <source>
        <dbReference type="Pfam" id="PF23099"/>
    </source>
</evidence>
<dbReference type="PANTHER" id="PTHR17695:SF11">
    <property type="entry name" value="SMALL SUBUNIT PROCESSOME COMPONENT 20 HOMOLOG"/>
    <property type="match status" value="1"/>
</dbReference>
<feature type="domain" description="U3 small nucleolar RNA-associated protein 20 C-terminal" evidence="4">
    <location>
        <begin position="2308"/>
        <end position="2591"/>
    </location>
</feature>
<dbReference type="InterPro" id="IPR046523">
    <property type="entry name" value="UTP20_dom"/>
</dbReference>
<evidence type="ECO:0000313" key="5">
    <source>
        <dbReference type="EMBL" id="TIB15666.1"/>
    </source>
</evidence>
<evidence type="ECO:0008006" key="7">
    <source>
        <dbReference type="Google" id="ProtNLM"/>
    </source>
</evidence>
<feature type="compositionally biased region" description="Acidic residues" evidence="1">
    <location>
        <begin position="1631"/>
        <end position="1649"/>
    </location>
</feature>
<dbReference type="Proteomes" id="UP000306954">
    <property type="component" value="Unassembled WGS sequence"/>
</dbReference>
<evidence type="ECO:0000313" key="6">
    <source>
        <dbReference type="Proteomes" id="UP000306954"/>
    </source>
</evidence>
<feature type="region of interest" description="Disordered" evidence="1">
    <location>
        <begin position="2398"/>
        <end position="2428"/>
    </location>
</feature>
<dbReference type="Pfam" id="PF07539">
    <property type="entry name" value="UTP20_N"/>
    <property type="match status" value="1"/>
</dbReference>
<dbReference type="InterPro" id="IPR057525">
    <property type="entry name" value="UTP20_C"/>
</dbReference>
<dbReference type="Pfam" id="PF20416">
    <property type="entry name" value="UTP20"/>
    <property type="match status" value="1"/>
</dbReference>
<feature type="region of interest" description="Disordered" evidence="1">
    <location>
        <begin position="1631"/>
        <end position="1656"/>
    </location>
</feature>
<dbReference type="EMBL" id="SPOF01000006">
    <property type="protein sequence ID" value="TIB15666.1"/>
    <property type="molecule type" value="Genomic_DNA"/>
</dbReference>
<dbReference type="InterPro" id="IPR011989">
    <property type="entry name" value="ARM-like"/>
</dbReference>
<evidence type="ECO:0000259" key="3">
    <source>
        <dbReference type="Pfam" id="PF20416"/>
    </source>
</evidence>
<dbReference type="Gene3D" id="1.25.10.10">
    <property type="entry name" value="Leucine-rich Repeat Variant"/>
    <property type="match status" value="2"/>
</dbReference>
<feature type="domain" description="U3 small nucleolar RNA-associated protein 20" evidence="3">
    <location>
        <begin position="1678"/>
        <end position="1900"/>
    </location>
</feature>
<accession>A0A4T0HI70</accession>
<reference evidence="5 6" key="1">
    <citation type="submission" date="2019-03" db="EMBL/GenBank/DDBJ databases">
        <title>Sequencing 23 genomes of Wallemia ichthyophaga.</title>
        <authorList>
            <person name="Gostincar C."/>
        </authorList>
    </citation>
    <scope>NUCLEOTIDE SEQUENCE [LARGE SCALE GENOMIC DNA]</scope>
    <source>
        <strain evidence="5 6">EXF-8621</strain>
    </source>
</reference>
<dbReference type="PANTHER" id="PTHR17695">
    <property type="entry name" value="SMALL SUBUNIT PROCESSOME COMPONENT 20 HOMOLOG"/>
    <property type="match status" value="1"/>
</dbReference>
<comment type="caution">
    <text evidence="5">The sequence shown here is derived from an EMBL/GenBank/DDBJ whole genome shotgun (WGS) entry which is preliminary data.</text>
</comment>
<dbReference type="InterPro" id="IPR052575">
    <property type="entry name" value="SSU_processome_comp_20"/>
</dbReference>
<dbReference type="InterPro" id="IPR016024">
    <property type="entry name" value="ARM-type_fold"/>
</dbReference>
<feature type="compositionally biased region" description="Basic residues" evidence="1">
    <location>
        <begin position="2575"/>
        <end position="2592"/>
    </location>
</feature>
<protein>
    <recommendedName>
        <fullName evidence="7">U3 small nucleolar RNA-associated protein 20</fullName>
    </recommendedName>
</protein>
<organism evidence="5 6">
    <name type="scientific">Wallemia ichthyophaga</name>
    <dbReference type="NCBI Taxonomy" id="245174"/>
    <lineage>
        <taxon>Eukaryota</taxon>
        <taxon>Fungi</taxon>
        <taxon>Dikarya</taxon>
        <taxon>Basidiomycota</taxon>
        <taxon>Wallemiomycotina</taxon>
        <taxon>Wallemiomycetes</taxon>
        <taxon>Wallemiales</taxon>
        <taxon>Wallemiaceae</taxon>
        <taxon>Wallemia</taxon>
    </lineage>
</organism>
<evidence type="ECO:0000259" key="2">
    <source>
        <dbReference type="Pfam" id="PF07539"/>
    </source>
</evidence>
<feature type="domain" description="U3 small nucleolar RNA-associated protein 20 N-terminal" evidence="2">
    <location>
        <begin position="858"/>
        <end position="1474"/>
    </location>
</feature>
<dbReference type="GO" id="GO:0030686">
    <property type="term" value="C:90S preribosome"/>
    <property type="evidence" value="ECO:0007669"/>
    <property type="project" value="TreeGrafter"/>
</dbReference>
<sequence length="2601" mass="294083">MKRSLNPSNSNKRYKFENLNKKFNNINIKQILLKSLNDLDYTDDSDHNPFHTRLQQISEINLHYGFTSLYKEIYPLTHSLEQVIHFKSKIISSISYHLSVKFGDDPWRSWIGILDLIPPLARSLSSLLHPHLDQILPILLSIPTSDIAHNNPQLLEKSYVVLANLLSHLSKHLLKNNAAIDIYNILIPFITNTSEHAKWIAQAWSAFLRRCKGPPLDSLLTHMLQSTSNSPLLEESIAISISEAIQSPNYSLHSRTHSIFSFILNYSLENPSSSSTSITIRVLIAAIHHIRDPAQLNPISDVIVNALDQNTNQSNNVSSLSVAMRFAQVLMGVRKATRVDESSRRSVFKLLLTLSNKSLQSSTFIQYLQLLATALCAGKLQDLLSPGIQILDKVFSHNDKSSVLGFCMALSELQWSGIEQFILPPMSKTSFADNQYEFYTLLATLAERAQLPLTSTVAQQRFQAFFRTINKDLCKCVQDAAARIVSNTSTDAHIDLLSNVAILVHANVGVEAKQFSGEIMNLFDYLTSASTDVNVQHEFSHHPYNKVWLTSVTISIIAKLGKEDTVRERINDIVLRYSNYAMIVRSLSQLCEQGVSPTLSTDAINLLKINILSYSTELRVSSLKLLSQLRGEQEVIYDKCFQVDQVPLTIESSRDRNLTLRRVGQHLLAADASEESRKVGAMFMLSQFKVNFRPLYEQASDSLAELMAAQTGLLWPIFLPELEYAVGASQRSNASAQAPIWMLSDQAFKRSDRGVLIAGDYVTDDNHFRCTNLDKWDRGLENAFNDLSKPLRRAAEAQKSLNRFDINNYEELLLETLTKCVGVAERNTKTLNVLFLRFADRSEELDDDDEKEHQSLKMLRSRLSAWLKLYSAFNNPKAMYRAGDMHALFLEYLSKGDAGIQGHALNCILTWKDLSVNAYEETLKNLLKEGTFRDELTNLPLNIESSAISPSHRAGLIPIVIRMLYGVMTWRKGRSSGNQGAGVRRVAVLTALSECLPEELSTLIKLMTSSLQNVIPAVGEELQLKDLDAPPAGKRQIGFLSLLEDLLKYMGKSLIAYWPTLLGLTLELTHDAHRRIAAHKESDMDVDVVGADSQVAQHTPLRNVRLLGLKRLGDFFRVPSIEFDFDPYLKSAFKSFISPRLKLLAVENTQAPSSLLELFAVWSDSAAYIPSLQKYDSRLLPQAFSIITANNVKPAVVLRVFDIVDNLIEVSASDEVGDETDESRALRTVVREEILKPNVHHLLVCLTDRFDKFGNSGVRDDISKRQIGILSHIAKYVHDQDQARRVLDLLQPLLRQSYKVVNEKIKTELLSIYAELLKLVPEFQDPTSLFHTRNFGLFASLFSLLRSRPARDELVKIMGVFSLVDTSFMRTFDLVTSLNSWSSKRIGEPDFDRRLAAFAALESESGGLQGRDWSVVLHNMLYFIGDPEEMSIRSSASNVMKVFVHVVGDKGGDELEELLLRMLYPGLRRILKSRHELVRVEVLSVIAKAVFVCDKMDTFTQMRPLLMEGDEEANFFNNIHHVQLHRRSRALQRLGDFAMQGKLPNDALVKVFIPIVGHFVSGATEKKDHNLTTEAIKALGACSSRLGWSAYNNLVRSYLKLAKAKDANEKVYIRATMSVLEHFHFSMSEEVSGDYEENDEENESDDEDAPPQQASAAKVSDAVTNRLLPLLLKYLEQKDETEASIRIPIAAGYVRVALFLPAEVKEMEVNRLITVLAQVFKSKDSDTRVLAREVLCRISTIVGPDYLPSIISALKEALTRGAQLHVLSYTVHSVIVHLIGSEAGRYDNLDLVSQDIVSIITETIFGRSAKDAQNEEWKTQTKEVKSAKNKSLDTYQILARLCSPSKMPVLLLPIRDMITVSANQKTIASVDEVLRRISLGVISNAQFQPTDVLSLCYSLIAQKSKFATPSEKKNRKRENVKQGAVVQLKRDIREERNYFEQNSHKFINLGLDLFNTSFKRSQFDFKSGEHLARLDPLVSAVGNVLYTSNTDTVVLGLKATANVARAPLPSIENSLGVFIKRIFALLDDCGGTQSELAQTTLRTLAVLLREVKNATIKEEELKHLLNLIKPDLEEHDRQHTLFILLKAIVNRKLIVPEIYEMMERVAEVMVTNQSSHVRDQCRNIYLQFLLDYPQGKARIKKVFDFLAKNLSYVYESGRLSVMELLSVIIQKFDQENLRKNSDIVFLGLVMVLANDDSAVCKESANALIKSLLSIYDKDERNKVVAMMHSWSTQDAQPSLQMLSAQLAGIFVESIEKGNGKGYVNGIITDLMRLIGVDEWQVLYHTLNAIIKVINTYPHAVDYVEWAAVVNSLNYQHVWVRSQSAKLVSALFTITQPYTPKLGTGGMLSLEGLVELSRKFSYELRSKHLDNDMAHQVVKNLIFISRCFAGVSVENEDGNGEKAVKAAEEGEKEEDDDEDGKKEEEVEKAEESWRRDPLGWLFRKLSFQARLSFFKRSFEDNVQDKKLWIMQPTFICHWMGYMVNTLDKDRLTGYMYQILHPLVRITGEENFKRDAQLEELQNLAQEVMNMLQTKLDNTLYLRVYQGIRQRMVAVRDERKTVRKQNMVRNPQLAAHQKSKRSASKVDSKKRKNNHFASQKRTI</sequence>
<name>A0A4T0HI70_WALIC</name>
<evidence type="ECO:0000256" key="1">
    <source>
        <dbReference type="SAM" id="MobiDB-lite"/>
    </source>
</evidence>
<feature type="compositionally biased region" description="Basic and acidic residues" evidence="1">
    <location>
        <begin position="2398"/>
        <end position="2408"/>
    </location>
</feature>
<proteinExistence type="predicted"/>
<dbReference type="GO" id="GO:0032040">
    <property type="term" value="C:small-subunit processome"/>
    <property type="evidence" value="ECO:0007669"/>
    <property type="project" value="TreeGrafter"/>
</dbReference>
<feature type="compositionally biased region" description="Basic and acidic residues" evidence="1">
    <location>
        <begin position="2418"/>
        <end position="2428"/>
    </location>
</feature>
<gene>
    <name evidence="5" type="ORF">E3P90_00745</name>
</gene>
<dbReference type="SUPFAM" id="SSF48371">
    <property type="entry name" value="ARM repeat"/>
    <property type="match status" value="3"/>
</dbReference>
<dbReference type="Pfam" id="PF23099">
    <property type="entry name" value="UTP20_C"/>
    <property type="match status" value="1"/>
</dbReference>
<feature type="region of interest" description="Disordered" evidence="1">
    <location>
        <begin position="2561"/>
        <end position="2601"/>
    </location>
</feature>
<dbReference type="InterPro" id="IPR011430">
    <property type="entry name" value="UTP20_N"/>
</dbReference>